<feature type="region of interest" description="Disordered" evidence="1">
    <location>
        <begin position="61"/>
        <end position="82"/>
    </location>
</feature>
<dbReference type="Proteomes" id="UP001501295">
    <property type="component" value="Unassembled WGS sequence"/>
</dbReference>
<feature type="compositionally biased region" description="Polar residues" evidence="1">
    <location>
        <begin position="66"/>
        <end position="75"/>
    </location>
</feature>
<protein>
    <recommendedName>
        <fullName evidence="4">Transcriptional regulator, AbiEi antitoxin, Type IV TA system</fullName>
    </recommendedName>
</protein>
<evidence type="ECO:0000313" key="3">
    <source>
        <dbReference type="Proteomes" id="UP001501295"/>
    </source>
</evidence>
<sequence>MSGRYVRAEHWQEFDEAQQHGMRAVAAVSLLDHEVVVSHASAAALWGLPRLGHRPERVQVTDPTVARSTSKQTTYRHAGSVPHEDVREVGGVLVTSPVRTAVDLSLRVPLRQAVVALDHGLRVGLFSKDDLSDHLDRRTERRGRVMAGKAIAFADGRADRPGESLSRVVMHESRLTPPELQYEFRLPGGRRAFVDSFWPQWGIVGEFDGFVKYRDAGLRRGLSAEDVVVAEKLREDLVRRHPEVKAFVRWVWRDAMRPGNLGRLLADAGVR</sequence>
<gene>
    <name evidence="2" type="ORF">GCM10025780_11000</name>
</gene>
<proteinExistence type="predicted"/>
<dbReference type="EMBL" id="BAABLM010000002">
    <property type="protein sequence ID" value="GAA4669550.1"/>
    <property type="molecule type" value="Genomic_DNA"/>
</dbReference>
<organism evidence="2 3">
    <name type="scientific">Frondihabitans cladoniiphilus</name>
    <dbReference type="NCBI Taxonomy" id="715785"/>
    <lineage>
        <taxon>Bacteria</taxon>
        <taxon>Bacillati</taxon>
        <taxon>Actinomycetota</taxon>
        <taxon>Actinomycetes</taxon>
        <taxon>Micrococcales</taxon>
        <taxon>Microbacteriaceae</taxon>
        <taxon>Frondihabitans</taxon>
    </lineage>
</organism>
<name>A0ABP8VR17_9MICO</name>
<comment type="caution">
    <text evidence="2">The sequence shown here is derived from an EMBL/GenBank/DDBJ whole genome shotgun (WGS) entry which is preliminary data.</text>
</comment>
<keyword evidence="3" id="KW-1185">Reference proteome</keyword>
<evidence type="ECO:0000313" key="2">
    <source>
        <dbReference type="EMBL" id="GAA4669550.1"/>
    </source>
</evidence>
<reference evidence="3" key="1">
    <citation type="journal article" date="2019" name="Int. J. Syst. Evol. Microbiol.">
        <title>The Global Catalogue of Microorganisms (GCM) 10K type strain sequencing project: providing services to taxonomists for standard genome sequencing and annotation.</title>
        <authorList>
            <consortium name="The Broad Institute Genomics Platform"/>
            <consortium name="The Broad Institute Genome Sequencing Center for Infectious Disease"/>
            <person name="Wu L."/>
            <person name="Ma J."/>
        </authorList>
    </citation>
    <scope>NUCLEOTIDE SEQUENCE [LARGE SCALE GENOMIC DNA]</scope>
    <source>
        <strain evidence="3">JCM 18956</strain>
    </source>
</reference>
<evidence type="ECO:0000256" key="1">
    <source>
        <dbReference type="SAM" id="MobiDB-lite"/>
    </source>
</evidence>
<accession>A0ABP8VR17</accession>
<evidence type="ECO:0008006" key="4">
    <source>
        <dbReference type="Google" id="ProtNLM"/>
    </source>
</evidence>